<evidence type="ECO:0000313" key="1">
    <source>
        <dbReference type="EMBL" id="OKP01252.1"/>
    </source>
</evidence>
<dbReference type="Proteomes" id="UP000186277">
    <property type="component" value="Unassembled WGS sequence"/>
</dbReference>
<dbReference type="GO" id="GO:0030430">
    <property type="term" value="C:host cell cytoplasm"/>
    <property type="evidence" value="ECO:0007669"/>
    <property type="project" value="InterPro"/>
</dbReference>
<dbReference type="EMBL" id="MKGR01000042">
    <property type="protein sequence ID" value="OKP01252.1"/>
    <property type="molecule type" value="Genomic_DNA"/>
</dbReference>
<sequence length="121" mass="13691">MKINADLQRLEAGNKILLFAVDGSVFGGPELYFHNYPVTHTESDLEDPTQEKIDVFYIDSKTNEDNESVQFALSSPADLQGIQIPTRQIHSLCTWCRGGMNLKAWGIYGAKNYRKLTQYCT</sequence>
<reference evidence="1 2" key="1">
    <citation type="submission" date="2016-09" db="EMBL/GenBank/DDBJ databases">
        <title>Xenorhabdus thuongxuanensis sp. nov. and Xenorhabdus eapokensis sp. nov., isolated from Steinernema species.</title>
        <authorList>
            <person name="Kaempfer P."/>
            <person name="Tobias N.J."/>
            <person name="Phan Ke L."/>
            <person name="Bode H.B."/>
            <person name="Glaeser S.P."/>
        </authorList>
    </citation>
    <scope>NUCLEOTIDE SEQUENCE [LARGE SCALE GENOMIC DNA]</scope>
    <source>
        <strain evidence="1 2">30TX1</strain>
    </source>
</reference>
<dbReference type="AlphaFoldDB" id="A0A1Q5TM20"/>
<name>A0A1Q5TM20_9GAMM</name>
<evidence type="ECO:0000313" key="2">
    <source>
        <dbReference type="Proteomes" id="UP000186277"/>
    </source>
</evidence>
<protein>
    <submittedName>
        <fullName evidence="1">Phage minor tail protein L</fullName>
    </submittedName>
</protein>
<dbReference type="Pfam" id="PF05100">
    <property type="entry name" value="Phage_tail_L"/>
    <property type="match status" value="1"/>
</dbReference>
<dbReference type="GO" id="GO:0046718">
    <property type="term" value="P:symbiont entry into host cell"/>
    <property type="evidence" value="ECO:0007669"/>
    <property type="project" value="InterPro"/>
</dbReference>
<keyword evidence="2" id="KW-1185">Reference proteome</keyword>
<dbReference type="GO" id="GO:0051536">
    <property type="term" value="F:iron-sulfur cluster binding"/>
    <property type="evidence" value="ECO:0007669"/>
    <property type="project" value="InterPro"/>
</dbReference>
<dbReference type="OrthoDB" id="5673400at2"/>
<organism evidence="1 2">
    <name type="scientific">Xenorhabdus thuongxuanensis</name>
    <dbReference type="NCBI Taxonomy" id="1873484"/>
    <lineage>
        <taxon>Bacteria</taxon>
        <taxon>Pseudomonadati</taxon>
        <taxon>Pseudomonadota</taxon>
        <taxon>Gammaproteobacteria</taxon>
        <taxon>Enterobacterales</taxon>
        <taxon>Morganellaceae</taxon>
        <taxon>Xenorhabdus</taxon>
    </lineage>
</organism>
<dbReference type="InterPro" id="IPR006487">
    <property type="entry name" value="Phage_lambda_L"/>
</dbReference>
<gene>
    <name evidence="1" type="ORF">Xentx_03425</name>
</gene>
<proteinExistence type="predicted"/>
<comment type="caution">
    <text evidence="1">The sequence shown here is derived from an EMBL/GenBank/DDBJ whole genome shotgun (WGS) entry which is preliminary data.</text>
</comment>
<accession>A0A1Q5TM20</accession>